<reference evidence="3" key="1">
    <citation type="journal article" date="2011" name="Proc. Natl. Acad. Sci. U.S.A.">
        <title>Genomic insights into the physiology and ecology of the marine filamentous cyanobacterium Lyngbya majuscula.</title>
        <authorList>
            <person name="Jones A.C."/>
            <person name="Monroe E.A."/>
            <person name="Podell S."/>
            <person name="Hess W.R."/>
            <person name="Klages S."/>
            <person name="Esquenazi E."/>
            <person name="Niessen S."/>
            <person name="Hoover H."/>
            <person name="Rothmann M."/>
            <person name="Lasken R.S."/>
            <person name="Yates J.R.III."/>
            <person name="Reinhardt R."/>
            <person name="Kube M."/>
            <person name="Burkart M.D."/>
            <person name="Allen E.E."/>
            <person name="Dorrestein P.C."/>
            <person name="Gerwick W.H."/>
            <person name="Gerwick L."/>
        </authorList>
    </citation>
    <scope>NUCLEOTIDE SEQUENCE [LARGE SCALE GENOMIC DNA]</scope>
    <source>
        <strain evidence="3">3L</strain>
    </source>
</reference>
<feature type="compositionally biased region" description="Polar residues" evidence="1">
    <location>
        <begin position="13"/>
        <end position="23"/>
    </location>
</feature>
<gene>
    <name evidence="2" type="ORF">LYNGBM3L_14340</name>
</gene>
<dbReference type="AlphaFoldDB" id="F4XLA9"/>
<keyword evidence="3" id="KW-1185">Reference proteome</keyword>
<name>F4XLA9_9CYAN</name>
<organism evidence="2 3">
    <name type="scientific">Moorena producens 3L</name>
    <dbReference type="NCBI Taxonomy" id="489825"/>
    <lineage>
        <taxon>Bacteria</taxon>
        <taxon>Bacillati</taxon>
        <taxon>Cyanobacteriota</taxon>
        <taxon>Cyanophyceae</taxon>
        <taxon>Coleofasciculales</taxon>
        <taxon>Coleofasciculaceae</taxon>
        <taxon>Moorena</taxon>
    </lineage>
</organism>
<dbReference type="EMBL" id="GL890829">
    <property type="protein sequence ID" value="EGJ34633.1"/>
    <property type="molecule type" value="Genomic_DNA"/>
</dbReference>
<protein>
    <submittedName>
        <fullName evidence="2">Uncharacterized protein</fullName>
    </submittedName>
</protein>
<evidence type="ECO:0000313" key="3">
    <source>
        <dbReference type="Proteomes" id="UP000003959"/>
    </source>
</evidence>
<proteinExistence type="predicted"/>
<dbReference type="Proteomes" id="UP000003959">
    <property type="component" value="Unassembled WGS sequence"/>
</dbReference>
<evidence type="ECO:0000256" key="1">
    <source>
        <dbReference type="SAM" id="MobiDB-lite"/>
    </source>
</evidence>
<accession>F4XLA9</accession>
<feature type="region of interest" description="Disordered" evidence="1">
    <location>
        <begin position="1"/>
        <end position="23"/>
    </location>
</feature>
<sequence>MKSIKTKNYGDETLNSGALLQKI</sequence>
<evidence type="ECO:0000313" key="2">
    <source>
        <dbReference type="EMBL" id="EGJ34633.1"/>
    </source>
</evidence>
<dbReference type="HOGENOM" id="CLU_3422978_0_0_3"/>